<dbReference type="InterPro" id="IPR058031">
    <property type="entry name" value="AAA_lid_NorR"/>
</dbReference>
<dbReference type="PROSITE" id="PS50045">
    <property type="entry name" value="SIGMA54_INTERACT_4"/>
    <property type="match status" value="1"/>
</dbReference>
<sequence length="585" mass="66015">MQNTPPPSELMQLQPTILRFTKMLSAVLKIDAEVVDADLVRIAGTGPYSKFFGKKLNTSSRIFRYIIETNEEKVVVKSRTDPLCEGCNNKSSCREMAFLGVPIMIEERCLGVISLVAFTEDSRERIKDNVQLFSDYVKHIAQIVVSQVVEKNSKNKGLDEVFTHLIENMDQGVLVLDENNRVKYGNQPALNHLNIKQDTLYDLEIKIQSLSLHNNEIKSHQQHIISQGEWQKLIVGQFYNTQGQQLFLMAYHQPNSDFTLQDHGSLLRTVIGESPQMRQLKKMITRVASSPSSVLINGESGTGKEVIANAVHNLSDRSQSPFIAINCAAIPEQLLESELFGYVKGAFTGASNKGKNGLIQAANKGTLFLDEIGDMPMTLQAKLLRVLEEREVMPIGSNKAVPVDIRVISATNHNFQEMIATNKFREDLYYRLNVIPFQLPPLREREGDIALLTNYFLEYHTQKIGAAYPGISAEAMRRLNVYHWPGNVRELSNLIEYLVNIVPEGDQIDIDLLPPHFEQAPEASSPDVTYNDDYSMSLEEMEKMRIEEAISRLGNRKMVAEELGIGIATLYRKIKKYGLNNNRPS</sequence>
<dbReference type="RefSeq" id="WP_068334869.1">
    <property type="nucleotide sequence ID" value="NZ_LVHF01000033.1"/>
</dbReference>
<dbReference type="Proteomes" id="UP000078503">
    <property type="component" value="Unassembled WGS sequence"/>
</dbReference>
<dbReference type="PANTHER" id="PTHR32071">
    <property type="entry name" value="TRANSCRIPTIONAL REGULATORY PROTEIN"/>
    <property type="match status" value="1"/>
</dbReference>
<evidence type="ECO:0000259" key="6">
    <source>
        <dbReference type="PROSITE" id="PS50045"/>
    </source>
</evidence>
<evidence type="ECO:0000313" key="7">
    <source>
        <dbReference type="EMBL" id="OAN10985.1"/>
    </source>
</evidence>
<dbReference type="PANTHER" id="PTHR32071:SF117">
    <property type="entry name" value="PTS-DEPENDENT DIHYDROXYACETONE KINASE OPERON REGULATORY PROTEIN-RELATED"/>
    <property type="match status" value="1"/>
</dbReference>
<evidence type="ECO:0000256" key="3">
    <source>
        <dbReference type="ARBA" id="ARBA00023015"/>
    </source>
</evidence>
<keyword evidence="8" id="KW-1185">Reference proteome</keyword>
<evidence type="ECO:0000256" key="4">
    <source>
        <dbReference type="ARBA" id="ARBA00023125"/>
    </source>
</evidence>
<evidence type="ECO:0000256" key="5">
    <source>
        <dbReference type="ARBA" id="ARBA00023163"/>
    </source>
</evidence>
<organism evidence="7 8">
    <name type="scientific">Photobacterium jeanii</name>
    <dbReference type="NCBI Taxonomy" id="858640"/>
    <lineage>
        <taxon>Bacteria</taxon>
        <taxon>Pseudomonadati</taxon>
        <taxon>Pseudomonadota</taxon>
        <taxon>Gammaproteobacteria</taxon>
        <taxon>Vibrionales</taxon>
        <taxon>Vibrionaceae</taxon>
        <taxon>Photobacterium</taxon>
    </lineage>
</organism>
<dbReference type="InterPro" id="IPR009057">
    <property type="entry name" value="Homeodomain-like_sf"/>
</dbReference>
<dbReference type="InterPro" id="IPR003593">
    <property type="entry name" value="AAA+_ATPase"/>
</dbReference>
<keyword evidence="3" id="KW-0805">Transcription regulation</keyword>
<dbReference type="InterPro" id="IPR002197">
    <property type="entry name" value="HTH_Fis"/>
</dbReference>
<keyword evidence="5" id="KW-0804">Transcription</keyword>
<dbReference type="Pfam" id="PF02954">
    <property type="entry name" value="HTH_8"/>
    <property type="match status" value="1"/>
</dbReference>
<keyword evidence="4" id="KW-0238">DNA-binding</keyword>
<dbReference type="InterPro" id="IPR027417">
    <property type="entry name" value="P-loop_NTPase"/>
</dbReference>
<keyword evidence="1" id="KW-0547">Nucleotide-binding</keyword>
<dbReference type="AlphaFoldDB" id="A0A178K214"/>
<dbReference type="Pfam" id="PF25601">
    <property type="entry name" value="AAA_lid_14"/>
    <property type="match status" value="1"/>
</dbReference>
<reference evidence="7 8" key="1">
    <citation type="submission" date="2016-03" db="EMBL/GenBank/DDBJ databases">
        <title>Photobacterium proteolyticum sp. nov. a protease producing bacterium isolated from ocean sediments of Laizhou Bay.</title>
        <authorList>
            <person name="Li Y."/>
        </authorList>
    </citation>
    <scope>NUCLEOTIDE SEQUENCE [LARGE SCALE GENOMIC DNA]</scope>
    <source>
        <strain evidence="7 8">R-40508</strain>
    </source>
</reference>
<proteinExistence type="predicted"/>
<dbReference type="EMBL" id="LVHF01000033">
    <property type="protein sequence ID" value="OAN10985.1"/>
    <property type="molecule type" value="Genomic_DNA"/>
</dbReference>
<dbReference type="PROSITE" id="PS00675">
    <property type="entry name" value="SIGMA54_INTERACT_1"/>
    <property type="match status" value="1"/>
</dbReference>
<dbReference type="SUPFAM" id="SSF52540">
    <property type="entry name" value="P-loop containing nucleoside triphosphate hydrolases"/>
    <property type="match status" value="1"/>
</dbReference>
<dbReference type="SMART" id="SM00382">
    <property type="entry name" value="AAA"/>
    <property type="match status" value="1"/>
</dbReference>
<dbReference type="InterPro" id="IPR002078">
    <property type="entry name" value="Sigma_54_int"/>
</dbReference>
<evidence type="ECO:0000256" key="2">
    <source>
        <dbReference type="ARBA" id="ARBA00022840"/>
    </source>
</evidence>
<feature type="domain" description="Sigma-54 factor interaction" evidence="6">
    <location>
        <begin position="270"/>
        <end position="500"/>
    </location>
</feature>
<dbReference type="Pfam" id="PF00158">
    <property type="entry name" value="Sigma54_activat"/>
    <property type="match status" value="1"/>
</dbReference>
<dbReference type="Gene3D" id="1.10.10.60">
    <property type="entry name" value="Homeodomain-like"/>
    <property type="match status" value="1"/>
</dbReference>
<dbReference type="PROSITE" id="PS00676">
    <property type="entry name" value="SIGMA54_INTERACT_2"/>
    <property type="match status" value="1"/>
</dbReference>
<dbReference type="PROSITE" id="PS00688">
    <property type="entry name" value="SIGMA54_INTERACT_3"/>
    <property type="match status" value="1"/>
</dbReference>
<dbReference type="FunFam" id="3.40.50.300:FF:000006">
    <property type="entry name" value="DNA-binding transcriptional regulator NtrC"/>
    <property type="match status" value="1"/>
</dbReference>
<dbReference type="GO" id="GO:0043565">
    <property type="term" value="F:sequence-specific DNA binding"/>
    <property type="evidence" value="ECO:0007669"/>
    <property type="project" value="InterPro"/>
</dbReference>
<dbReference type="CDD" id="cd00009">
    <property type="entry name" value="AAA"/>
    <property type="match status" value="1"/>
</dbReference>
<dbReference type="InterPro" id="IPR025943">
    <property type="entry name" value="Sigma_54_int_dom_ATP-bd_2"/>
</dbReference>
<gene>
    <name evidence="7" type="ORF">A3K86_18570</name>
</gene>
<dbReference type="SUPFAM" id="SSF46689">
    <property type="entry name" value="Homeodomain-like"/>
    <property type="match status" value="1"/>
</dbReference>
<comment type="caution">
    <text evidence="7">The sequence shown here is derived from an EMBL/GenBank/DDBJ whole genome shotgun (WGS) entry which is preliminary data.</text>
</comment>
<keyword evidence="2" id="KW-0067">ATP-binding</keyword>
<protein>
    <submittedName>
        <fullName evidence="7">Sigma-54-dependent Fis family transcriptional regulator</fullName>
    </submittedName>
</protein>
<evidence type="ECO:0000256" key="1">
    <source>
        <dbReference type="ARBA" id="ARBA00022741"/>
    </source>
</evidence>
<dbReference type="GO" id="GO:0005524">
    <property type="term" value="F:ATP binding"/>
    <property type="evidence" value="ECO:0007669"/>
    <property type="project" value="UniProtKB-KW"/>
</dbReference>
<name>A0A178K214_9GAMM</name>
<dbReference type="GO" id="GO:0006355">
    <property type="term" value="P:regulation of DNA-templated transcription"/>
    <property type="evidence" value="ECO:0007669"/>
    <property type="project" value="InterPro"/>
</dbReference>
<accession>A0A178K214</accession>
<evidence type="ECO:0000313" key="8">
    <source>
        <dbReference type="Proteomes" id="UP000078503"/>
    </source>
</evidence>
<dbReference type="Gene3D" id="3.40.50.300">
    <property type="entry name" value="P-loop containing nucleotide triphosphate hydrolases"/>
    <property type="match status" value="1"/>
</dbReference>
<dbReference type="InterPro" id="IPR025662">
    <property type="entry name" value="Sigma_54_int_dom_ATP-bd_1"/>
</dbReference>
<dbReference type="Gene3D" id="1.10.8.60">
    <property type="match status" value="1"/>
</dbReference>
<dbReference type="STRING" id="858640.A3K86_18570"/>
<dbReference type="InterPro" id="IPR025944">
    <property type="entry name" value="Sigma_54_int_dom_CS"/>
</dbReference>